<dbReference type="InterPro" id="IPR013325">
    <property type="entry name" value="RNA_pol_sigma_r2"/>
</dbReference>
<dbReference type="Pfam" id="PF04542">
    <property type="entry name" value="Sigma70_r2"/>
    <property type="match status" value="1"/>
</dbReference>
<evidence type="ECO:0000256" key="1">
    <source>
        <dbReference type="ARBA" id="ARBA00010641"/>
    </source>
</evidence>
<name>A0A1H3TQH0_9ACTN</name>
<feature type="domain" description="RNA polymerase sigma-70 region 2" evidence="7">
    <location>
        <begin position="40"/>
        <end position="101"/>
    </location>
</feature>
<keyword evidence="2" id="KW-0805">Transcription regulation</keyword>
<feature type="region of interest" description="Disordered" evidence="6">
    <location>
        <begin position="1"/>
        <end position="24"/>
    </location>
</feature>
<comment type="similarity">
    <text evidence="1">Belongs to the sigma-70 factor family. ECF subfamily.</text>
</comment>
<dbReference type="Proteomes" id="UP000199632">
    <property type="component" value="Unassembled WGS sequence"/>
</dbReference>
<dbReference type="STRING" id="137265.SAMN05421684_6218"/>
<keyword evidence="3" id="KW-0731">Sigma factor</keyword>
<keyword evidence="10" id="KW-1185">Reference proteome</keyword>
<dbReference type="SUPFAM" id="SSF88659">
    <property type="entry name" value="Sigma3 and sigma4 domains of RNA polymerase sigma factors"/>
    <property type="match status" value="1"/>
</dbReference>
<evidence type="ECO:0000313" key="10">
    <source>
        <dbReference type="Proteomes" id="UP000199632"/>
    </source>
</evidence>
<dbReference type="GO" id="GO:0016987">
    <property type="term" value="F:sigma factor activity"/>
    <property type="evidence" value="ECO:0007669"/>
    <property type="project" value="UniProtKB-KW"/>
</dbReference>
<evidence type="ECO:0000256" key="2">
    <source>
        <dbReference type="ARBA" id="ARBA00023015"/>
    </source>
</evidence>
<protein>
    <submittedName>
        <fullName evidence="9">RNA polymerase sigma-70 factor, sigma-E family</fullName>
    </submittedName>
</protein>
<dbReference type="CDD" id="cd06171">
    <property type="entry name" value="Sigma70_r4"/>
    <property type="match status" value="1"/>
</dbReference>
<feature type="domain" description="RNA polymerase sigma factor 70 region 4 type 2" evidence="8">
    <location>
        <begin position="131"/>
        <end position="184"/>
    </location>
</feature>
<dbReference type="GO" id="GO:0003677">
    <property type="term" value="F:DNA binding"/>
    <property type="evidence" value="ECO:0007669"/>
    <property type="project" value="UniProtKB-KW"/>
</dbReference>
<dbReference type="InterPro" id="IPR007627">
    <property type="entry name" value="RNA_pol_sigma70_r2"/>
</dbReference>
<dbReference type="EMBL" id="FNQB01000003">
    <property type="protein sequence ID" value="SDZ52543.1"/>
    <property type="molecule type" value="Genomic_DNA"/>
</dbReference>
<reference evidence="10" key="1">
    <citation type="submission" date="2016-10" db="EMBL/GenBank/DDBJ databases">
        <authorList>
            <person name="Varghese N."/>
            <person name="Submissions S."/>
        </authorList>
    </citation>
    <scope>NUCLEOTIDE SEQUENCE [LARGE SCALE GENOMIC DNA]</scope>
    <source>
        <strain evidence="10">DSM 44718</strain>
    </source>
</reference>
<dbReference type="GO" id="GO:0006352">
    <property type="term" value="P:DNA-templated transcription initiation"/>
    <property type="evidence" value="ECO:0007669"/>
    <property type="project" value="InterPro"/>
</dbReference>
<dbReference type="InterPro" id="IPR013249">
    <property type="entry name" value="RNA_pol_sigma70_r4_t2"/>
</dbReference>
<dbReference type="SUPFAM" id="SSF88946">
    <property type="entry name" value="Sigma2 domain of RNA polymerase sigma factors"/>
    <property type="match status" value="1"/>
</dbReference>
<dbReference type="PANTHER" id="PTHR43133">
    <property type="entry name" value="RNA POLYMERASE ECF-TYPE SIGMA FACTO"/>
    <property type="match status" value="1"/>
</dbReference>
<dbReference type="Gene3D" id="1.10.10.10">
    <property type="entry name" value="Winged helix-like DNA-binding domain superfamily/Winged helix DNA-binding domain"/>
    <property type="match status" value="1"/>
</dbReference>
<keyword evidence="4" id="KW-0238">DNA-binding</keyword>
<keyword evidence="5" id="KW-0804">Transcription</keyword>
<dbReference type="NCBIfam" id="TIGR02983">
    <property type="entry name" value="SigE-fam_strep"/>
    <property type="match status" value="1"/>
</dbReference>
<evidence type="ECO:0000256" key="6">
    <source>
        <dbReference type="SAM" id="MobiDB-lite"/>
    </source>
</evidence>
<dbReference type="Gene3D" id="1.10.1740.10">
    <property type="match status" value="1"/>
</dbReference>
<dbReference type="InterPro" id="IPR036388">
    <property type="entry name" value="WH-like_DNA-bd_sf"/>
</dbReference>
<dbReference type="InterPro" id="IPR013324">
    <property type="entry name" value="RNA_pol_sigma_r3/r4-like"/>
</dbReference>
<organism evidence="9 10">
    <name type="scientific">Asanoa ishikariensis</name>
    <dbReference type="NCBI Taxonomy" id="137265"/>
    <lineage>
        <taxon>Bacteria</taxon>
        <taxon>Bacillati</taxon>
        <taxon>Actinomycetota</taxon>
        <taxon>Actinomycetes</taxon>
        <taxon>Micromonosporales</taxon>
        <taxon>Micromonosporaceae</taxon>
        <taxon>Asanoa</taxon>
    </lineage>
</organism>
<evidence type="ECO:0000256" key="5">
    <source>
        <dbReference type="ARBA" id="ARBA00023163"/>
    </source>
</evidence>
<evidence type="ECO:0000259" key="7">
    <source>
        <dbReference type="Pfam" id="PF04542"/>
    </source>
</evidence>
<evidence type="ECO:0000259" key="8">
    <source>
        <dbReference type="Pfam" id="PF08281"/>
    </source>
</evidence>
<dbReference type="InterPro" id="IPR014325">
    <property type="entry name" value="RNA_pol_sigma-E_actinobac"/>
</dbReference>
<gene>
    <name evidence="9" type="ORF">SAMN05421684_6218</name>
</gene>
<evidence type="ECO:0000313" key="9">
    <source>
        <dbReference type="EMBL" id="SDZ52543.1"/>
    </source>
</evidence>
<evidence type="ECO:0000256" key="3">
    <source>
        <dbReference type="ARBA" id="ARBA00023082"/>
    </source>
</evidence>
<dbReference type="Pfam" id="PF08281">
    <property type="entry name" value="Sigma70_r4_2"/>
    <property type="match status" value="1"/>
</dbReference>
<feature type="compositionally biased region" description="Basic and acidic residues" evidence="6">
    <location>
        <begin position="1"/>
        <end position="17"/>
    </location>
</feature>
<accession>A0A1H3TQH0</accession>
<dbReference type="PANTHER" id="PTHR43133:SF50">
    <property type="entry name" value="ECF RNA POLYMERASE SIGMA FACTOR SIGM"/>
    <property type="match status" value="1"/>
</dbReference>
<proteinExistence type="inferred from homology"/>
<sequence>MPFETANDRIDHPDADGCNRSTGDGVLRGMRVDPTFEAFVERESTALLRIAYLLTNDRGHAEDLLQVALLRTARRWTTAQEAPEAYVRKILLNLSRDRIRWLTRRVRERPLAFAQHSVAAVASHDHQVAERRQVLEALARLPVKQRQVVVLRFFEDRSVEQTSELLDMPPGTVKSHTSRALARLRELLADNENTHLARARHD</sequence>
<dbReference type="NCBIfam" id="TIGR02937">
    <property type="entry name" value="sigma70-ECF"/>
    <property type="match status" value="1"/>
</dbReference>
<dbReference type="InterPro" id="IPR014284">
    <property type="entry name" value="RNA_pol_sigma-70_dom"/>
</dbReference>
<evidence type="ECO:0000256" key="4">
    <source>
        <dbReference type="ARBA" id="ARBA00023125"/>
    </source>
</evidence>
<dbReference type="InterPro" id="IPR039425">
    <property type="entry name" value="RNA_pol_sigma-70-like"/>
</dbReference>
<dbReference type="AlphaFoldDB" id="A0A1H3TQH0"/>